<evidence type="ECO:0000313" key="1">
    <source>
        <dbReference type="EMBL" id="OCT81003.1"/>
    </source>
</evidence>
<name>A0A974HKC4_XENLA</name>
<accession>A0A974HKC4</accession>
<sequence>MCRALTELVIFITEHISITILTLYRTQRRLAADRAGFLFFFKANAKGGEYIVRNPVLPLVHNLNLFSCQKGFKTIFCYCCNNRVLCLFFCFLASPQHHE</sequence>
<protein>
    <submittedName>
        <fullName evidence="1">Uncharacterized protein</fullName>
    </submittedName>
</protein>
<dbReference type="Proteomes" id="UP000694892">
    <property type="component" value="Chromosome 5L"/>
</dbReference>
<dbReference type="EMBL" id="CM004474">
    <property type="protein sequence ID" value="OCT81003.1"/>
    <property type="molecule type" value="Genomic_DNA"/>
</dbReference>
<proteinExistence type="predicted"/>
<dbReference type="AlphaFoldDB" id="A0A974HKC4"/>
<organism evidence="1 2">
    <name type="scientific">Xenopus laevis</name>
    <name type="common">African clawed frog</name>
    <dbReference type="NCBI Taxonomy" id="8355"/>
    <lineage>
        <taxon>Eukaryota</taxon>
        <taxon>Metazoa</taxon>
        <taxon>Chordata</taxon>
        <taxon>Craniata</taxon>
        <taxon>Vertebrata</taxon>
        <taxon>Euteleostomi</taxon>
        <taxon>Amphibia</taxon>
        <taxon>Batrachia</taxon>
        <taxon>Anura</taxon>
        <taxon>Pipoidea</taxon>
        <taxon>Pipidae</taxon>
        <taxon>Xenopodinae</taxon>
        <taxon>Xenopus</taxon>
        <taxon>Xenopus</taxon>
    </lineage>
</organism>
<reference evidence="2" key="1">
    <citation type="journal article" date="2016" name="Nature">
        <title>Genome evolution in the allotetraploid frog Xenopus laevis.</title>
        <authorList>
            <person name="Session A.M."/>
            <person name="Uno Y."/>
            <person name="Kwon T."/>
            <person name="Chapman J.A."/>
            <person name="Toyoda A."/>
            <person name="Takahashi S."/>
            <person name="Fukui A."/>
            <person name="Hikosaka A."/>
            <person name="Suzuki A."/>
            <person name="Kondo M."/>
            <person name="van Heeringen S.J."/>
            <person name="Quigley I."/>
            <person name="Heinz S."/>
            <person name="Ogino H."/>
            <person name="Ochi H."/>
            <person name="Hellsten U."/>
            <person name="Lyons J.B."/>
            <person name="Simakov O."/>
            <person name="Putnam N."/>
            <person name="Stites J."/>
            <person name="Kuroki Y."/>
            <person name="Tanaka T."/>
            <person name="Michiue T."/>
            <person name="Watanabe M."/>
            <person name="Bogdanovic O."/>
            <person name="Lister R."/>
            <person name="Georgiou G."/>
            <person name="Paranjpe S.S."/>
            <person name="van Kruijsbergen I."/>
            <person name="Shu S."/>
            <person name="Carlson J."/>
            <person name="Kinoshita T."/>
            <person name="Ohta Y."/>
            <person name="Mawaribuchi S."/>
            <person name="Jenkins J."/>
            <person name="Grimwood J."/>
            <person name="Schmutz J."/>
            <person name="Mitros T."/>
            <person name="Mozaffari S.V."/>
            <person name="Suzuki Y."/>
            <person name="Haramoto Y."/>
            <person name="Yamamoto T.S."/>
            <person name="Takagi C."/>
            <person name="Heald R."/>
            <person name="Miller K."/>
            <person name="Haudenschild C."/>
            <person name="Kitzman J."/>
            <person name="Nakayama T."/>
            <person name="Izutsu Y."/>
            <person name="Robert J."/>
            <person name="Fortriede J."/>
            <person name="Burns K."/>
            <person name="Lotay V."/>
            <person name="Karimi K."/>
            <person name="Yasuoka Y."/>
            <person name="Dichmann D.S."/>
            <person name="Flajnik M.F."/>
            <person name="Houston D.W."/>
            <person name="Shendure J."/>
            <person name="DuPasquier L."/>
            <person name="Vize P.D."/>
            <person name="Zorn A.M."/>
            <person name="Ito M."/>
            <person name="Marcotte E.M."/>
            <person name="Wallingford J.B."/>
            <person name="Ito Y."/>
            <person name="Asashima M."/>
            <person name="Ueno N."/>
            <person name="Matsuda Y."/>
            <person name="Veenstra G.J."/>
            <person name="Fujiyama A."/>
            <person name="Harland R.M."/>
            <person name="Taira M."/>
            <person name="Rokhsar D.S."/>
        </authorList>
    </citation>
    <scope>NUCLEOTIDE SEQUENCE [LARGE SCALE GENOMIC DNA]</scope>
    <source>
        <strain evidence="2">J</strain>
    </source>
</reference>
<evidence type="ECO:0000313" key="2">
    <source>
        <dbReference type="Proteomes" id="UP000694892"/>
    </source>
</evidence>
<gene>
    <name evidence="1" type="ORF">XELAEV_18027816mg</name>
</gene>